<feature type="compositionally biased region" description="Acidic residues" evidence="1">
    <location>
        <begin position="393"/>
        <end position="405"/>
    </location>
</feature>
<proteinExistence type="predicted"/>
<feature type="region of interest" description="Disordered" evidence="1">
    <location>
        <begin position="1"/>
        <end position="92"/>
    </location>
</feature>
<feature type="compositionally biased region" description="Low complexity" evidence="1">
    <location>
        <begin position="351"/>
        <end position="380"/>
    </location>
</feature>
<evidence type="ECO:0000313" key="3">
    <source>
        <dbReference type="Proteomes" id="UP001337655"/>
    </source>
</evidence>
<feature type="compositionally biased region" description="Low complexity" evidence="1">
    <location>
        <begin position="309"/>
        <end position="321"/>
    </location>
</feature>
<organism evidence="2 3">
    <name type="scientific">Saxophila tyrrhenica</name>
    <dbReference type="NCBI Taxonomy" id="1690608"/>
    <lineage>
        <taxon>Eukaryota</taxon>
        <taxon>Fungi</taxon>
        <taxon>Dikarya</taxon>
        <taxon>Ascomycota</taxon>
        <taxon>Pezizomycotina</taxon>
        <taxon>Dothideomycetes</taxon>
        <taxon>Dothideomycetidae</taxon>
        <taxon>Mycosphaerellales</taxon>
        <taxon>Extremaceae</taxon>
        <taxon>Saxophila</taxon>
    </lineage>
</organism>
<sequence>MAAGRPNMDNGLPQPEDLERLSAAPDDAVTDGGVTDDEAADDDSADDGATNDATTNDAITNDAITNDAATNDAATTDTRPEVNTGLPRPQDFVRLPGVTDDALKEDLLGIGFGEEKTNQMIKQPQPFSDPWKDVLFSKEGVFQEARLKREGAERARKKRKRDDAYEPLFLKEGSDWALYDPGYYSYPSSPGWKAPRMFRDFESYKPGNKRVVEINVQSSNVRIRSTPTMLLDRRIDYQINGPRLVGDEVEERATKRTVGNLKQPAKRKPGRPPKPTTTALGRVSKPAKKTTGASNFTLVEKDVGKRSSRSATAAAAASTTTEVRQTRSSRSVEASVTATTEAPELTNGRSATAAATTTTEAPQTRSSRSATDAAATTAEAPQVRKTVVKEESEKEDSESDLTDIE</sequence>
<dbReference type="EMBL" id="JAVRRT010000010">
    <property type="protein sequence ID" value="KAK5168173.1"/>
    <property type="molecule type" value="Genomic_DNA"/>
</dbReference>
<evidence type="ECO:0000313" key="2">
    <source>
        <dbReference type="EMBL" id="KAK5168173.1"/>
    </source>
</evidence>
<keyword evidence="3" id="KW-1185">Reference proteome</keyword>
<dbReference type="GeneID" id="89928081"/>
<feature type="compositionally biased region" description="Acidic residues" evidence="1">
    <location>
        <begin position="34"/>
        <end position="46"/>
    </location>
</feature>
<protein>
    <submittedName>
        <fullName evidence="2">Uncharacterized protein</fullName>
    </submittedName>
</protein>
<accession>A0AAV9P9G5</accession>
<evidence type="ECO:0000256" key="1">
    <source>
        <dbReference type="SAM" id="MobiDB-lite"/>
    </source>
</evidence>
<dbReference type="AlphaFoldDB" id="A0AAV9P9G5"/>
<comment type="caution">
    <text evidence="2">The sequence shown here is derived from an EMBL/GenBank/DDBJ whole genome shotgun (WGS) entry which is preliminary data.</text>
</comment>
<gene>
    <name evidence="2" type="ORF">LTR77_006741</name>
</gene>
<name>A0AAV9P9G5_9PEZI</name>
<feature type="compositionally biased region" description="Polar residues" evidence="1">
    <location>
        <begin position="322"/>
        <end position="340"/>
    </location>
</feature>
<reference evidence="2 3" key="1">
    <citation type="submission" date="2023-08" db="EMBL/GenBank/DDBJ databases">
        <title>Black Yeasts Isolated from many extreme environments.</title>
        <authorList>
            <person name="Coleine C."/>
            <person name="Stajich J.E."/>
            <person name="Selbmann L."/>
        </authorList>
    </citation>
    <scope>NUCLEOTIDE SEQUENCE [LARGE SCALE GENOMIC DNA]</scope>
    <source>
        <strain evidence="2 3">CCFEE 5935</strain>
    </source>
</reference>
<feature type="region of interest" description="Disordered" evidence="1">
    <location>
        <begin position="250"/>
        <end position="405"/>
    </location>
</feature>
<dbReference type="Proteomes" id="UP001337655">
    <property type="component" value="Unassembled WGS sequence"/>
</dbReference>
<feature type="compositionally biased region" description="Low complexity" evidence="1">
    <location>
        <begin position="47"/>
        <end position="77"/>
    </location>
</feature>
<dbReference type="RefSeq" id="XP_064657783.1">
    <property type="nucleotide sequence ID" value="XM_064803982.1"/>
</dbReference>